<dbReference type="Gene3D" id="3.10.20.320">
    <property type="entry name" value="Putative peptidoglycan bound protein (lpxtg motif)"/>
    <property type="match status" value="1"/>
</dbReference>
<keyword evidence="5" id="KW-0572">Peptidoglycan-anchor</keyword>
<evidence type="ECO:0000313" key="10">
    <source>
        <dbReference type="Proteomes" id="UP001596254"/>
    </source>
</evidence>
<dbReference type="InterPro" id="IPR022263">
    <property type="entry name" value="KxYKxGKxW"/>
</dbReference>
<evidence type="ECO:0000256" key="1">
    <source>
        <dbReference type="ARBA" id="ARBA00022512"/>
    </source>
</evidence>
<dbReference type="Pfam" id="PF06458">
    <property type="entry name" value="MucBP"/>
    <property type="match status" value="1"/>
</dbReference>
<evidence type="ECO:0000259" key="8">
    <source>
        <dbReference type="PROSITE" id="PS50847"/>
    </source>
</evidence>
<dbReference type="NCBIfam" id="TIGR03715">
    <property type="entry name" value="KxYKxGKxW"/>
    <property type="match status" value="1"/>
</dbReference>
<keyword evidence="3" id="KW-0732">Signal</keyword>
<feature type="transmembrane region" description="Helical" evidence="7">
    <location>
        <begin position="21"/>
        <end position="41"/>
    </location>
</feature>
<dbReference type="PROSITE" id="PS50847">
    <property type="entry name" value="GRAM_POS_ANCHORING"/>
    <property type="match status" value="1"/>
</dbReference>
<keyword evidence="7" id="KW-0812">Transmembrane</keyword>
<organism evidence="9 10">
    <name type="scientific">Levilactobacillus tongjiangensis</name>
    <dbReference type="NCBI Taxonomy" id="2486023"/>
    <lineage>
        <taxon>Bacteria</taxon>
        <taxon>Bacillati</taxon>
        <taxon>Bacillota</taxon>
        <taxon>Bacilli</taxon>
        <taxon>Lactobacillales</taxon>
        <taxon>Lactobacillaceae</taxon>
        <taxon>Levilactobacillus</taxon>
    </lineage>
</organism>
<evidence type="ECO:0000313" key="9">
    <source>
        <dbReference type="EMBL" id="MFC6206012.1"/>
    </source>
</evidence>
<dbReference type="InterPro" id="IPR032675">
    <property type="entry name" value="LRR_dom_sf"/>
</dbReference>
<evidence type="ECO:0000256" key="2">
    <source>
        <dbReference type="ARBA" id="ARBA00022525"/>
    </source>
</evidence>
<dbReference type="NCBIfam" id="TIGR01167">
    <property type="entry name" value="LPXTG_anchor"/>
    <property type="match status" value="1"/>
</dbReference>
<accession>A0ABW1SNW2</accession>
<name>A0ABW1SNW2_9LACO</name>
<protein>
    <submittedName>
        <fullName evidence="9">MucBP domain-containing protein</fullName>
    </submittedName>
</protein>
<keyword evidence="10" id="KW-1185">Reference proteome</keyword>
<dbReference type="PANTHER" id="PTHR48054">
    <property type="entry name" value="RECEPTOR KINASE-LIKE PROTEIN XA21"/>
    <property type="match status" value="1"/>
</dbReference>
<proteinExistence type="predicted"/>
<feature type="region of interest" description="Disordered" evidence="6">
    <location>
        <begin position="69"/>
        <end position="169"/>
    </location>
</feature>
<keyword evidence="2" id="KW-0964">Secreted</keyword>
<reference evidence="10" key="1">
    <citation type="journal article" date="2019" name="Int. J. Syst. Evol. Microbiol.">
        <title>The Global Catalogue of Microorganisms (GCM) 10K type strain sequencing project: providing services to taxonomists for standard genome sequencing and annotation.</title>
        <authorList>
            <consortium name="The Broad Institute Genomics Platform"/>
            <consortium name="The Broad Institute Genome Sequencing Center for Infectious Disease"/>
            <person name="Wu L."/>
            <person name="Ma J."/>
        </authorList>
    </citation>
    <scope>NUCLEOTIDE SEQUENCE [LARGE SCALE GENOMIC DNA]</scope>
    <source>
        <strain evidence="10">CCM 8905</strain>
    </source>
</reference>
<comment type="caution">
    <text evidence="9">The sequence shown here is derived from an EMBL/GenBank/DDBJ whole genome shotgun (WGS) entry which is preliminary data.</text>
</comment>
<evidence type="ECO:0000256" key="4">
    <source>
        <dbReference type="ARBA" id="ARBA00022737"/>
    </source>
</evidence>
<dbReference type="InterPro" id="IPR009459">
    <property type="entry name" value="MucBP_dom"/>
</dbReference>
<dbReference type="SUPFAM" id="SSF52058">
    <property type="entry name" value="L domain-like"/>
    <property type="match status" value="1"/>
</dbReference>
<dbReference type="InterPro" id="IPR052592">
    <property type="entry name" value="LRR-RLK"/>
</dbReference>
<feature type="compositionally biased region" description="Basic and acidic residues" evidence="6">
    <location>
        <begin position="126"/>
        <end position="139"/>
    </location>
</feature>
<evidence type="ECO:0000256" key="6">
    <source>
        <dbReference type="SAM" id="MobiDB-lite"/>
    </source>
</evidence>
<dbReference type="RefSeq" id="WP_164508757.1">
    <property type="nucleotide sequence ID" value="NZ_JBHSSK010000004.1"/>
</dbReference>
<dbReference type="Pfam" id="PF19258">
    <property type="entry name" value="KxYKxGKxW_sig"/>
    <property type="match status" value="1"/>
</dbReference>
<keyword evidence="7" id="KW-0472">Membrane</keyword>
<feature type="domain" description="Gram-positive cocci surface proteins LPxTG" evidence="8">
    <location>
        <begin position="739"/>
        <end position="773"/>
    </location>
</feature>
<dbReference type="Proteomes" id="UP001596254">
    <property type="component" value="Unassembled WGS sequence"/>
</dbReference>
<keyword evidence="1" id="KW-0134">Cell wall</keyword>
<sequence length="773" mass="81505">MMKRVLGESKQHYKSYKAGKRWVFASITVISLGLGVTGVNVTAKADAAADSTAESTAVGGQVDKSEQQVNLAKAGEQAGAPEQKQNEVSGQQFDGSANKKTPTTAESKPEQQPVTSEVGAVQQPQQDEKPVVNPVKEEQPTQNGDALNQEPENVKSDNDQPAAPKKMARMAAPAAPVLLGTVAGDQADIYNQDASIWLPDANLRQLIEDNLNYQYYSGTQAINDSNLWTCVNYAGFKAGVNVREVGVAAKGPITDLTGLEYFTVLNQFILGADTFQVPESEMISFAFAQNLTSFQIDFSGTTWNSSANETVQKYLSGNQKLQFLSLTHLDSTAAAADVMPDLSSYQDLQFIDLVHANLKGTIASYAYLPKLSFFRVNNNQLTGSIPEIGTWTPELTTVDFSDNLLTGVLPDLGAANLHSVDYARNMISMGLSPESIANKEYGSVRAGGQSLNAGKFAVTNSQPSLDPVTNVISYQDFTTGQADKSVKNTLGNFGNGVTIVYTTGSTAGLTDYPAWAATQTDASSWFTVVADPKNAQGFSLVANSKAKSGNYVVRVMTAGDTSGQYNAWVAFTVDNQMTTPPVDPGTPETPTPGETTGTVTIVNVDQNGNVLSKRVQTGTVGDSYTVKADSIDGYQINGSGQASGVYTANGTTVTFTYSAVTTGDGADTVDPADKPTTKKTGQTVKKSTSGQAAVIASDHQKSQSTVAGSQVAHASQGAQAVNLATDGRSVAKQSAKTTLPQTNEQSSVGIVAAGLASLMGALGLAGWQKRRHE</sequence>
<feature type="region of interest" description="Disordered" evidence="6">
    <location>
        <begin position="662"/>
        <end position="685"/>
    </location>
</feature>
<dbReference type="InterPro" id="IPR019931">
    <property type="entry name" value="LPXTG_anchor"/>
</dbReference>
<evidence type="ECO:0000256" key="7">
    <source>
        <dbReference type="SAM" id="Phobius"/>
    </source>
</evidence>
<keyword evidence="7" id="KW-1133">Transmembrane helix</keyword>
<dbReference type="PANTHER" id="PTHR48054:SF30">
    <property type="entry name" value="LEUCINE-RICH REPEAT PROTEIN KINASE FAMILY PROTEIN"/>
    <property type="match status" value="1"/>
</dbReference>
<keyword evidence="4" id="KW-0677">Repeat</keyword>
<gene>
    <name evidence="9" type="ORF">ACFP1G_00690</name>
</gene>
<evidence type="ECO:0000256" key="5">
    <source>
        <dbReference type="ARBA" id="ARBA00023088"/>
    </source>
</evidence>
<dbReference type="Pfam" id="PF00746">
    <property type="entry name" value="Gram_pos_anchor"/>
    <property type="match status" value="1"/>
</dbReference>
<dbReference type="Gene3D" id="3.80.10.10">
    <property type="entry name" value="Ribonuclease Inhibitor"/>
    <property type="match status" value="1"/>
</dbReference>
<feature type="compositionally biased region" description="Polar residues" evidence="6">
    <location>
        <begin position="86"/>
        <end position="115"/>
    </location>
</feature>
<dbReference type="EMBL" id="JBHSSK010000004">
    <property type="protein sequence ID" value="MFC6206012.1"/>
    <property type="molecule type" value="Genomic_DNA"/>
</dbReference>
<evidence type="ECO:0000256" key="3">
    <source>
        <dbReference type="ARBA" id="ARBA00022729"/>
    </source>
</evidence>